<sequence length="198" mass="22911">MEVLITSKTLWGKNFCIGGIEIATNRFVRLMTTIGTYQPLNAPYQIGQIWDLDYYNRPSLPPHVEDVWIYRNNGLVRNIPNLVNYIIQNCLIWNGDFNVLYGGRLSWTNGSGYLNNPNNLPNNSVGFWICNQDLHWDGSQYYIYQRPLFRTNKKIKYKGVVPPISIIPAGTIIRVSLAKWWNGQGGENRCYLQLSGWY</sequence>
<evidence type="ECO:0000259" key="1">
    <source>
        <dbReference type="Pfam" id="PF22557"/>
    </source>
</evidence>
<evidence type="ECO:0000313" key="3">
    <source>
        <dbReference type="Proteomes" id="UP001500736"/>
    </source>
</evidence>
<feature type="domain" description="Dual OB-containing" evidence="1">
    <location>
        <begin position="1"/>
        <end position="197"/>
    </location>
</feature>
<accession>A0ABN1JS99</accession>
<reference evidence="2 3" key="1">
    <citation type="journal article" date="2019" name="Int. J. Syst. Evol. Microbiol.">
        <title>The Global Catalogue of Microorganisms (GCM) 10K type strain sequencing project: providing services to taxonomists for standard genome sequencing and annotation.</title>
        <authorList>
            <consortium name="The Broad Institute Genomics Platform"/>
            <consortium name="The Broad Institute Genome Sequencing Center for Infectious Disease"/>
            <person name="Wu L."/>
            <person name="Ma J."/>
        </authorList>
    </citation>
    <scope>NUCLEOTIDE SEQUENCE [LARGE SCALE GENOMIC DNA]</scope>
    <source>
        <strain evidence="2 3">JCM 15976</strain>
    </source>
</reference>
<keyword evidence="3" id="KW-1185">Reference proteome</keyword>
<dbReference type="Proteomes" id="UP001500736">
    <property type="component" value="Unassembled WGS sequence"/>
</dbReference>
<evidence type="ECO:0000313" key="2">
    <source>
        <dbReference type="EMBL" id="GAA0745221.1"/>
    </source>
</evidence>
<protein>
    <recommendedName>
        <fullName evidence="1">Dual OB-containing domain-containing protein</fullName>
    </recommendedName>
</protein>
<dbReference type="EMBL" id="BAAAGF010000003">
    <property type="protein sequence ID" value="GAA0745221.1"/>
    <property type="molecule type" value="Genomic_DNA"/>
</dbReference>
<comment type="caution">
    <text evidence="2">The sequence shown here is derived from an EMBL/GenBank/DDBJ whole genome shotgun (WGS) entry which is preliminary data.</text>
</comment>
<name>A0ABN1JS99_9FLAO</name>
<dbReference type="InterPro" id="IPR054335">
    <property type="entry name" value="DuOB_dom"/>
</dbReference>
<organism evidence="2 3">
    <name type="scientific">Gaetbulibacter jejuensis</name>
    <dbReference type="NCBI Taxonomy" id="584607"/>
    <lineage>
        <taxon>Bacteria</taxon>
        <taxon>Pseudomonadati</taxon>
        <taxon>Bacteroidota</taxon>
        <taxon>Flavobacteriia</taxon>
        <taxon>Flavobacteriales</taxon>
        <taxon>Flavobacteriaceae</taxon>
        <taxon>Gaetbulibacter</taxon>
    </lineage>
</organism>
<proteinExistence type="predicted"/>
<dbReference type="RefSeq" id="WP_343797958.1">
    <property type="nucleotide sequence ID" value="NZ_BAAAGF010000003.1"/>
</dbReference>
<gene>
    <name evidence="2" type="ORF">GCM10009431_20060</name>
</gene>
<dbReference type="Pfam" id="PF22557">
    <property type="entry name" value="DuOB"/>
    <property type="match status" value="1"/>
</dbReference>